<feature type="domain" description="Fumarylacetoacetase-like C-terminal" evidence="2">
    <location>
        <begin position="66"/>
        <end position="244"/>
    </location>
</feature>
<sequence length="255" mass="26771">MTVAEVVAEVRSSRSRRAARDAFGAGTLTLEEAYRVQRVLAEEREAAGDAIVGWKLGLISAAKQEQMKVQEPIIGHLHQGMLINPGEPLERSRFIQPRLEPELGVVFGRDPSPGDTRGELVRAVAFAVLAVDVLDSIYAGYRFGAADVVADNASGGAVLLGSRPLPPGLLWRQEGGLRLSLDGGEWTEGAVAGLGDPARQIAWGVERAAALGRGVRRGDLLLLGAPCPALTLGEGEPCMVVAEGPGASRLVASVV</sequence>
<dbReference type="EMBL" id="AP014924">
    <property type="protein sequence ID" value="BAS28012.1"/>
    <property type="molecule type" value="Genomic_DNA"/>
</dbReference>
<evidence type="ECO:0000256" key="1">
    <source>
        <dbReference type="ARBA" id="ARBA00023239"/>
    </source>
</evidence>
<dbReference type="InterPro" id="IPR036663">
    <property type="entry name" value="Fumarylacetoacetase_C_sf"/>
</dbReference>
<evidence type="ECO:0000313" key="3">
    <source>
        <dbReference type="EMBL" id="BAS28012.1"/>
    </source>
</evidence>
<keyword evidence="1" id="KW-0456">Lyase</keyword>
<dbReference type="GO" id="GO:0005737">
    <property type="term" value="C:cytoplasm"/>
    <property type="evidence" value="ECO:0007669"/>
    <property type="project" value="TreeGrafter"/>
</dbReference>
<dbReference type="PANTHER" id="PTHR30143">
    <property type="entry name" value="ACID HYDRATASE"/>
    <property type="match status" value="1"/>
</dbReference>
<dbReference type="RefSeq" id="WP_068137717.1">
    <property type="nucleotide sequence ID" value="NZ_AP014924.1"/>
</dbReference>
<evidence type="ECO:0000259" key="2">
    <source>
        <dbReference type="Pfam" id="PF01557"/>
    </source>
</evidence>
<keyword evidence="4" id="KW-1185">Reference proteome</keyword>
<dbReference type="SUPFAM" id="SSF56529">
    <property type="entry name" value="FAH"/>
    <property type="match status" value="1"/>
</dbReference>
<name>A0A0K2SLX4_LIMPI</name>
<reference evidence="4" key="1">
    <citation type="submission" date="2015-07" db="EMBL/GenBank/DDBJ databases">
        <title>Complete genome sequence and phylogenetic analysis of Limnochorda pilosa.</title>
        <authorList>
            <person name="Watanabe M."/>
            <person name="Kojima H."/>
            <person name="Fukui M."/>
        </authorList>
    </citation>
    <scope>NUCLEOTIDE SEQUENCE [LARGE SCALE GENOMIC DNA]</scope>
    <source>
        <strain evidence="4">HC45</strain>
    </source>
</reference>
<dbReference type="Gene3D" id="3.90.850.10">
    <property type="entry name" value="Fumarylacetoacetase-like, C-terminal domain"/>
    <property type="match status" value="1"/>
</dbReference>
<dbReference type="STRING" id="1555112.LIP_2171"/>
<dbReference type="GO" id="GO:0008684">
    <property type="term" value="F:2-oxopent-4-enoate hydratase activity"/>
    <property type="evidence" value="ECO:0007669"/>
    <property type="project" value="TreeGrafter"/>
</dbReference>
<dbReference type="InterPro" id="IPR011234">
    <property type="entry name" value="Fumarylacetoacetase-like_C"/>
</dbReference>
<evidence type="ECO:0000313" key="4">
    <source>
        <dbReference type="Proteomes" id="UP000065807"/>
    </source>
</evidence>
<protein>
    <submittedName>
        <fullName evidence="3">4-oxalocrotonate decarboxylase</fullName>
    </submittedName>
</protein>
<organism evidence="3 4">
    <name type="scientific">Limnochorda pilosa</name>
    <dbReference type="NCBI Taxonomy" id="1555112"/>
    <lineage>
        <taxon>Bacteria</taxon>
        <taxon>Bacillati</taxon>
        <taxon>Bacillota</taxon>
        <taxon>Limnochordia</taxon>
        <taxon>Limnochordales</taxon>
        <taxon>Limnochordaceae</taxon>
        <taxon>Limnochorda</taxon>
    </lineage>
</organism>
<dbReference type="PANTHER" id="PTHR30143:SF0">
    <property type="entry name" value="2-KETO-4-PENTENOATE HYDRATASE"/>
    <property type="match status" value="1"/>
</dbReference>
<dbReference type="KEGG" id="lpil:LIP_2171"/>
<proteinExistence type="predicted"/>
<reference evidence="4" key="2">
    <citation type="journal article" date="2016" name="Int. J. Syst. Evol. Microbiol.">
        <title>Complete genome sequence and cell structure of Limnochorda pilosa, a Gram-negative spore-former within the phylum Firmicutes.</title>
        <authorList>
            <person name="Watanabe M."/>
            <person name="Kojima H."/>
            <person name="Fukui M."/>
        </authorList>
    </citation>
    <scope>NUCLEOTIDE SEQUENCE [LARGE SCALE GENOMIC DNA]</scope>
    <source>
        <strain evidence="4">HC45</strain>
    </source>
</reference>
<dbReference type="Pfam" id="PF01557">
    <property type="entry name" value="FAA_hydrolase"/>
    <property type="match status" value="1"/>
</dbReference>
<dbReference type="AlphaFoldDB" id="A0A0K2SLX4"/>
<gene>
    <name evidence="3" type="ORF">LIP_2171</name>
</gene>
<dbReference type="InterPro" id="IPR050772">
    <property type="entry name" value="Hydratase-Decarb/MhpD_sf"/>
</dbReference>
<dbReference type="Proteomes" id="UP000065807">
    <property type="component" value="Chromosome"/>
</dbReference>
<accession>A0A0K2SLX4</accession>